<reference evidence="2" key="1">
    <citation type="submission" date="2018-01" db="EMBL/GenBank/DDBJ databases">
        <authorList>
            <person name="Clerissi C."/>
        </authorList>
    </citation>
    <scope>NUCLEOTIDE SEQUENCE</scope>
    <source>
        <strain evidence="2">Cupriavidus oxalaticus LMG 2235</strain>
    </source>
</reference>
<keyword evidence="3" id="KW-1185">Reference proteome</keyword>
<evidence type="ECO:0000313" key="1">
    <source>
        <dbReference type="EMBL" id="QRQ95806.1"/>
    </source>
</evidence>
<dbReference type="GeneID" id="303491955"/>
<dbReference type="AlphaFoldDB" id="A0A375G2W6"/>
<dbReference type="EMBL" id="CP069812">
    <property type="protein sequence ID" value="QRQ95806.1"/>
    <property type="molecule type" value="Genomic_DNA"/>
</dbReference>
<name>A0A375G2W6_9BURK</name>
<gene>
    <name evidence="2" type="ORF">CO2235_150063</name>
    <name evidence="1" type="ORF">JTE92_20595</name>
</gene>
<dbReference type="Proteomes" id="UP000623307">
    <property type="component" value="Chromosome 2"/>
</dbReference>
<evidence type="ECO:0000313" key="3">
    <source>
        <dbReference type="Proteomes" id="UP000623307"/>
    </source>
</evidence>
<evidence type="ECO:0000313" key="2">
    <source>
        <dbReference type="EMBL" id="SPC12408.1"/>
    </source>
</evidence>
<protein>
    <submittedName>
        <fullName evidence="2">Uncharacterized protein</fullName>
    </submittedName>
</protein>
<sequence length="89" mass="10380">MAAICGHKRIAMLPLIEERRHLELADRHIAEGRVRIRRQIAVIRRLRVSDFDDTTALELLRVLRAIGLTSRDHRHLVVHNLLDALQHQN</sequence>
<accession>A0A375G2W6</accession>
<reference evidence="1 3" key="2">
    <citation type="submission" date="2021-02" db="EMBL/GenBank/DDBJ databases">
        <title>Complete Genome Sequence of Cupriavidus oxalaticus Strain Ox1, a Soil Oxalate-Degrading Species.</title>
        <authorList>
            <person name="Palmieri F."/>
            <person name="Udriet P."/>
            <person name="Deuasquier M."/>
            <person name="Beaudoing E."/>
            <person name="Johnson S.L."/>
            <person name="Davenport K.W."/>
            <person name="Chain P.S."/>
            <person name="Bindschedler S."/>
            <person name="Junier P."/>
        </authorList>
    </citation>
    <scope>NUCLEOTIDE SEQUENCE [LARGE SCALE GENOMIC DNA]</scope>
    <source>
        <strain evidence="1 3">Ox1</strain>
    </source>
</reference>
<dbReference type="EMBL" id="OGUS01000115">
    <property type="protein sequence ID" value="SPC12408.1"/>
    <property type="molecule type" value="Genomic_DNA"/>
</dbReference>
<dbReference type="RefSeq" id="WP_063238884.1">
    <property type="nucleotide sequence ID" value="NZ_CP069810.1"/>
</dbReference>
<dbReference type="Proteomes" id="UP000256862">
    <property type="component" value="Chromosome CO2235"/>
</dbReference>
<organism evidence="2">
    <name type="scientific">Cupriavidus oxalaticus</name>
    <dbReference type="NCBI Taxonomy" id="96344"/>
    <lineage>
        <taxon>Bacteria</taxon>
        <taxon>Pseudomonadati</taxon>
        <taxon>Pseudomonadota</taxon>
        <taxon>Betaproteobacteria</taxon>
        <taxon>Burkholderiales</taxon>
        <taxon>Burkholderiaceae</taxon>
        <taxon>Cupriavidus</taxon>
    </lineage>
</organism>
<proteinExistence type="predicted"/>